<dbReference type="RefSeq" id="WP_173158424.1">
    <property type="nucleotide sequence ID" value="NZ_AP022871.1"/>
</dbReference>
<organism evidence="1 2">
    <name type="scientific">Phytohabitans suffuscus</name>
    <dbReference type="NCBI Taxonomy" id="624315"/>
    <lineage>
        <taxon>Bacteria</taxon>
        <taxon>Bacillati</taxon>
        <taxon>Actinomycetota</taxon>
        <taxon>Actinomycetes</taxon>
        <taxon>Micromonosporales</taxon>
        <taxon>Micromonosporaceae</taxon>
    </lineage>
</organism>
<sequence>MATDTQTDPAATVDEMTPEEQRALLESEARRNLNMSADEFAAKWRAGEFRGNEDPKVTQVAMLLPDAW</sequence>
<gene>
    <name evidence="1" type="ORF">Psuf_040110</name>
</gene>
<name>A0A6F8YL61_9ACTN</name>
<protein>
    <submittedName>
        <fullName evidence="1">Uncharacterized protein</fullName>
    </submittedName>
</protein>
<accession>A0A6F8YL61</accession>
<proteinExistence type="predicted"/>
<keyword evidence="2" id="KW-1185">Reference proteome</keyword>
<dbReference type="Proteomes" id="UP000503011">
    <property type="component" value="Chromosome"/>
</dbReference>
<evidence type="ECO:0000313" key="1">
    <source>
        <dbReference type="EMBL" id="BCB86698.1"/>
    </source>
</evidence>
<reference evidence="1 2" key="1">
    <citation type="submission" date="2020-03" db="EMBL/GenBank/DDBJ databases">
        <title>Whole genome shotgun sequence of Phytohabitans suffuscus NBRC 105367.</title>
        <authorList>
            <person name="Komaki H."/>
            <person name="Tamura T."/>
        </authorList>
    </citation>
    <scope>NUCLEOTIDE SEQUENCE [LARGE SCALE GENOMIC DNA]</scope>
    <source>
        <strain evidence="1 2">NBRC 105367</strain>
    </source>
</reference>
<dbReference type="EMBL" id="AP022871">
    <property type="protein sequence ID" value="BCB86698.1"/>
    <property type="molecule type" value="Genomic_DNA"/>
</dbReference>
<reference evidence="1 2" key="2">
    <citation type="submission" date="2020-03" db="EMBL/GenBank/DDBJ databases">
        <authorList>
            <person name="Ichikawa N."/>
            <person name="Kimura A."/>
            <person name="Kitahashi Y."/>
            <person name="Uohara A."/>
        </authorList>
    </citation>
    <scope>NUCLEOTIDE SEQUENCE [LARGE SCALE GENOMIC DNA]</scope>
    <source>
        <strain evidence="1 2">NBRC 105367</strain>
    </source>
</reference>
<dbReference type="AlphaFoldDB" id="A0A6F8YL61"/>
<evidence type="ECO:0000313" key="2">
    <source>
        <dbReference type="Proteomes" id="UP000503011"/>
    </source>
</evidence>
<dbReference type="KEGG" id="psuu:Psuf_040110"/>